<organism evidence="3 4">
    <name type="scientific">Oryza sativa subsp. japonica</name>
    <name type="common">Rice</name>
    <dbReference type="NCBI Taxonomy" id="39947"/>
    <lineage>
        <taxon>Eukaryota</taxon>
        <taxon>Viridiplantae</taxon>
        <taxon>Streptophyta</taxon>
        <taxon>Embryophyta</taxon>
        <taxon>Tracheophyta</taxon>
        <taxon>Spermatophyta</taxon>
        <taxon>Magnoliopsida</taxon>
        <taxon>Liliopsida</taxon>
        <taxon>Poales</taxon>
        <taxon>Poaceae</taxon>
        <taxon>BOP clade</taxon>
        <taxon>Oryzoideae</taxon>
        <taxon>Oryzeae</taxon>
        <taxon>Oryzinae</taxon>
        <taxon>Oryza</taxon>
        <taxon>Oryza sativa</taxon>
    </lineage>
</organism>
<accession>Q7X8F1</accession>
<evidence type="ECO:0000313" key="4">
    <source>
        <dbReference type="Proteomes" id="UP000000763"/>
    </source>
</evidence>
<protein>
    <submittedName>
        <fullName evidence="3">OSJNBa0079F16.22 protein</fullName>
    </submittedName>
</protein>
<name>Q7X8F1_ORYSJ</name>
<feature type="compositionally biased region" description="Basic and acidic residues" evidence="1">
    <location>
        <begin position="169"/>
        <end position="181"/>
    </location>
</feature>
<proteinExistence type="predicted"/>
<feature type="region of interest" description="Disordered" evidence="1">
    <location>
        <begin position="22"/>
        <end position="126"/>
    </location>
</feature>
<evidence type="ECO:0000256" key="1">
    <source>
        <dbReference type="SAM" id="MobiDB-lite"/>
    </source>
</evidence>
<feature type="region of interest" description="Disordered" evidence="1">
    <location>
        <begin position="158"/>
        <end position="181"/>
    </location>
</feature>
<feature type="compositionally biased region" description="Basic and acidic residues" evidence="1">
    <location>
        <begin position="48"/>
        <end position="89"/>
    </location>
</feature>
<dbReference type="AlphaFoldDB" id="Q7X8F1"/>
<evidence type="ECO:0000259" key="2">
    <source>
        <dbReference type="Pfam" id="PF05754"/>
    </source>
</evidence>
<dbReference type="Proteomes" id="UP000000763">
    <property type="component" value="Chromosome 4"/>
</dbReference>
<feature type="compositionally biased region" description="Basic residues" evidence="1">
    <location>
        <begin position="27"/>
        <end position="47"/>
    </location>
</feature>
<dbReference type="EMBL" id="AL731614">
    <property type="protein sequence ID" value="CAD39813.1"/>
    <property type="molecule type" value="Genomic_DNA"/>
</dbReference>
<sequence length="181" mass="20360">MNHAVQKKGKGLYDIIDDVINGLSGHYGHRRSRSRRRERRAPTRRARRGELTEGRHDDERRRKTAGDKLRRRQGTDRRRQRLFGDEQRQRRGGRASPWCCDAEGGGGTSRGRPRRRHGADGGEADRFDVGNGLPVVFGFGEVEAALPLFDAVPMEATALTGDGGADGYSRLERRPEEERDG</sequence>
<reference evidence="4" key="2">
    <citation type="journal article" date="2008" name="Nucleic Acids Res.">
        <title>The rice annotation project database (RAP-DB): 2008 update.</title>
        <authorList>
            <consortium name="The rice annotation project (RAP)"/>
        </authorList>
    </citation>
    <scope>GENOME REANNOTATION</scope>
    <source>
        <strain evidence="4">cv. Nipponbare</strain>
    </source>
</reference>
<feature type="domain" description="DUF834" evidence="2">
    <location>
        <begin position="116"/>
        <end position="167"/>
    </location>
</feature>
<dbReference type="InterPro" id="IPR008552">
    <property type="entry name" value="DUF834"/>
</dbReference>
<reference evidence="4" key="1">
    <citation type="journal article" date="2005" name="Nature">
        <title>The map-based sequence of the rice genome.</title>
        <authorList>
            <consortium name="International rice genome sequencing project (IRGSP)"/>
            <person name="Matsumoto T."/>
            <person name="Wu J."/>
            <person name="Kanamori H."/>
            <person name="Katayose Y."/>
            <person name="Fujisawa M."/>
            <person name="Namiki N."/>
            <person name="Mizuno H."/>
            <person name="Yamamoto K."/>
            <person name="Antonio B.A."/>
            <person name="Baba T."/>
            <person name="Sakata K."/>
            <person name="Nagamura Y."/>
            <person name="Aoki H."/>
            <person name="Arikawa K."/>
            <person name="Arita K."/>
            <person name="Bito T."/>
            <person name="Chiden Y."/>
            <person name="Fujitsuka N."/>
            <person name="Fukunaka R."/>
            <person name="Hamada M."/>
            <person name="Harada C."/>
            <person name="Hayashi A."/>
            <person name="Hijishita S."/>
            <person name="Honda M."/>
            <person name="Hosokawa S."/>
            <person name="Ichikawa Y."/>
            <person name="Idonuma A."/>
            <person name="Iijima M."/>
            <person name="Ikeda M."/>
            <person name="Ikeno M."/>
            <person name="Ito K."/>
            <person name="Ito S."/>
            <person name="Ito T."/>
            <person name="Ito Y."/>
            <person name="Ito Y."/>
            <person name="Iwabuchi A."/>
            <person name="Kamiya K."/>
            <person name="Karasawa W."/>
            <person name="Kurita K."/>
            <person name="Katagiri S."/>
            <person name="Kikuta A."/>
            <person name="Kobayashi H."/>
            <person name="Kobayashi N."/>
            <person name="Machita K."/>
            <person name="Maehara T."/>
            <person name="Masukawa M."/>
            <person name="Mizubayashi T."/>
            <person name="Mukai Y."/>
            <person name="Nagasaki H."/>
            <person name="Nagata Y."/>
            <person name="Naito S."/>
            <person name="Nakashima M."/>
            <person name="Nakama Y."/>
            <person name="Nakamichi Y."/>
            <person name="Nakamura M."/>
            <person name="Meguro A."/>
            <person name="Negishi M."/>
            <person name="Ohta I."/>
            <person name="Ohta T."/>
            <person name="Okamoto M."/>
            <person name="Ono N."/>
            <person name="Saji S."/>
            <person name="Sakaguchi M."/>
            <person name="Sakai K."/>
            <person name="Shibata M."/>
            <person name="Shimokawa T."/>
            <person name="Song J."/>
            <person name="Takazaki Y."/>
            <person name="Terasawa K."/>
            <person name="Tsugane M."/>
            <person name="Tsuji K."/>
            <person name="Ueda S."/>
            <person name="Waki K."/>
            <person name="Yamagata H."/>
            <person name="Yamamoto M."/>
            <person name="Yamamoto S."/>
            <person name="Yamane H."/>
            <person name="Yoshiki S."/>
            <person name="Yoshihara R."/>
            <person name="Yukawa K."/>
            <person name="Zhong H."/>
            <person name="Yano M."/>
            <person name="Yuan Q."/>
            <person name="Ouyang S."/>
            <person name="Liu J."/>
            <person name="Jones K.M."/>
            <person name="Gansberger K."/>
            <person name="Moffat K."/>
            <person name="Hill J."/>
            <person name="Bera J."/>
            <person name="Fadrosh D."/>
            <person name="Jin S."/>
            <person name="Johri S."/>
            <person name="Kim M."/>
            <person name="Overton L."/>
            <person name="Reardon M."/>
            <person name="Tsitrin T."/>
            <person name="Vuong H."/>
            <person name="Weaver B."/>
            <person name="Ciecko A."/>
            <person name="Tallon L."/>
            <person name="Jackson J."/>
            <person name="Pai G."/>
            <person name="Aken S.V."/>
            <person name="Utterback T."/>
            <person name="Reidmuller S."/>
            <person name="Feldblyum T."/>
            <person name="Hsiao J."/>
            <person name="Zismann V."/>
            <person name="Iobst S."/>
            <person name="de Vazeille A.R."/>
            <person name="Buell C.R."/>
            <person name="Ying K."/>
            <person name="Li Y."/>
            <person name="Lu T."/>
            <person name="Huang Y."/>
            <person name="Zhao Q."/>
            <person name="Feng Q."/>
            <person name="Zhang L."/>
            <person name="Zhu J."/>
            <person name="Weng Q."/>
            <person name="Mu J."/>
            <person name="Lu Y."/>
            <person name="Fan D."/>
            <person name="Liu Y."/>
            <person name="Guan J."/>
            <person name="Zhang Y."/>
            <person name="Yu S."/>
            <person name="Liu X."/>
            <person name="Zhang Y."/>
            <person name="Hong G."/>
            <person name="Han B."/>
            <person name="Choisne N."/>
            <person name="Demange N."/>
            <person name="Orjeda G."/>
            <person name="Samain S."/>
            <person name="Cattolico L."/>
            <person name="Pelletier E."/>
            <person name="Couloux A."/>
            <person name="Segurens B."/>
            <person name="Wincker P."/>
            <person name="D'Hont A."/>
            <person name="Scarpelli C."/>
            <person name="Weissenbach J."/>
            <person name="Salanoubat M."/>
            <person name="Quetier F."/>
            <person name="Yu Y."/>
            <person name="Kim H.R."/>
            <person name="Rambo T."/>
            <person name="Currie J."/>
            <person name="Collura K."/>
            <person name="Luo M."/>
            <person name="Yang T."/>
            <person name="Ammiraju J.S.S."/>
            <person name="Engler F."/>
            <person name="Soderlund C."/>
            <person name="Wing R.A."/>
            <person name="Palmer L.E."/>
            <person name="de la Bastide M."/>
            <person name="Spiegel L."/>
            <person name="Nascimento L."/>
            <person name="Zutavern T."/>
            <person name="O'Shaughnessy A."/>
            <person name="Dike S."/>
            <person name="Dedhia N."/>
            <person name="Preston R."/>
            <person name="Balija V."/>
            <person name="McCombie W.R."/>
            <person name="Chow T."/>
            <person name="Chen H."/>
            <person name="Chung M."/>
            <person name="Chen C."/>
            <person name="Shaw J."/>
            <person name="Wu H."/>
            <person name="Hsiao K."/>
            <person name="Chao Y."/>
            <person name="Chu M."/>
            <person name="Cheng C."/>
            <person name="Hour A."/>
            <person name="Lee P."/>
            <person name="Lin S."/>
            <person name="Lin Y."/>
            <person name="Liou J."/>
            <person name="Liu S."/>
            <person name="Hsing Y."/>
            <person name="Raghuvanshi S."/>
            <person name="Mohanty A."/>
            <person name="Bharti A.K."/>
            <person name="Gaur A."/>
            <person name="Gupta V."/>
            <person name="Kumar D."/>
            <person name="Ravi V."/>
            <person name="Vij S."/>
            <person name="Kapur A."/>
            <person name="Khurana P."/>
            <person name="Khurana P."/>
            <person name="Khurana J.P."/>
            <person name="Tyagi A.K."/>
            <person name="Gaikwad K."/>
            <person name="Singh A."/>
            <person name="Dalal V."/>
            <person name="Srivastava S."/>
            <person name="Dixit A."/>
            <person name="Pal A.K."/>
            <person name="Ghazi I.A."/>
            <person name="Yadav M."/>
            <person name="Pandit A."/>
            <person name="Bhargava A."/>
            <person name="Sureshbabu K."/>
            <person name="Batra K."/>
            <person name="Sharma T.R."/>
            <person name="Mohapatra T."/>
            <person name="Singh N.K."/>
            <person name="Messing J."/>
            <person name="Nelson A.B."/>
            <person name="Fuks G."/>
            <person name="Kavchok S."/>
            <person name="Keizer G."/>
            <person name="Linton E."/>
            <person name="Llaca V."/>
            <person name="Song R."/>
            <person name="Tanyolac B."/>
            <person name="Young S."/>
            <person name="Ho-Il K."/>
            <person name="Hahn J.H."/>
            <person name="Sangsakoo G."/>
            <person name="Vanavichit A."/>
            <person name="de Mattos Luiz.A.T."/>
            <person name="Zimmer P.D."/>
            <person name="Malone G."/>
            <person name="Dellagostin O."/>
            <person name="de Oliveira A.C."/>
            <person name="Bevan M."/>
            <person name="Bancroft I."/>
            <person name="Minx P."/>
            <person name="Cordum H."/>
            <person name="Wilson R."/>
            <person name="Cheng Z."/>
            <person name="Jin W."/>
            <person name="Jiang J."/>
            <person name="Leong S.A."/>
            <person name="Iwama H."/>
            <person name="Gojobori T."/>
            <person name="Itoh T."/>
            <person name="Niimura Y."/>
            <person name="Fujii Y."/>
            <person name="Habara T."/>
            <person name="Sakai H."/>
            <person name="Sato Y."/>
            <person name="Wilson G."/>
            <person name="Kumar K."/>
            <person name="McCouch S."/>
            <person name="Juretic N."/>
            <person name="Hoen D."/>
            <person name="Wright S."/>
            <person name="Bruskiewich R."/>
            <person name="Bureau T."/>
            <person name="Miyao A."/>
            <person name="Hirochika H."/>
            <person name="Nishikawa T."/>
            <person name="Kadowaki K."/>
            <person name="Sugiura M."/>
            <person name="Burr B."/>
            <person name="Sasaki T."/>
        </authorList>
    </citation>
    <scope>NUCLEOTIDE SEQUENCE [LARGE SCALE GENOMIC DNA]</scope>
    <source>
        <strain evidence="4">cv. Nipponbare</strain>
    </source>
</reference>
<dbReference type="Pfam" id="PF05754">
    <property type="entry name" value="DUF834"/>
    <property type="match status" value="1"/>
</dbReference>
<evidence type="ECO:0000313" key="3">
    <source>
        <dbReference type="EMBL" id="CAD39813.1"/>
    </source>
</evidence>
<gene>
    <name evidence="3" type="primary">OSJNBa0079F16.22</name>
</gene>